<name>W2KTW7_PHYNI</name>
<evidence type="ECO:0000313" key="4">
    <source>
        <dbReference type="EMBL" id="ETM41055.1"/>
    </source>
</evidence>
<protein>
    <submittedName>
        <fullName evidence="3">Uncharacterized protein</fullName>
    </submittedName>
</protein>
<proteinExistence type="predicted"/>
<dbReference type="AlphaFoldDB" id="W2KTW7"/>
<dbReference type="EMBL" id="KI694249">
    <property type="protein sequence ID" value="ETM41055.1"/>
    <property type="molecule type" value="Genomic_DNA"/>
</dbReference>
<dbReference type="Proteomes" id="UP000054532">
    <property type="component" value="Unassembled WGS sequence"/>
</dbReference>
<feature type="region of interest" description="Disordered" evidence="1">
    <location>
        <begin position="57"/>
        <end position="77"/>
    </location>
</feature>
<sequence>MSDVAGVRVWERSRRATRRRSLSNAFGVEHEQSATQAQLSENGSIAPTLMLLPLKAEREESNQDWNGRRKSQLEASC</sequence>
<organism evidence="3">
    <name type="scientific">Phytophthora nicotianae</name>
    <name type="common">Potato buckeye rot agent</name>
    <name type="synonym">Phytophthora parasitica</name>
    <dbReference type="NCBI Taxonomy" id="4792"/>
    <lineage>
        <taxon>Eukaryota</taxon>
        <taxon>Sar</taxon>
        <taxon>Stramenopiles</taxon>
        <taxon>Oomycota</taxon>
        <taxon>Peronosporomycetes</taxon>
        <taxon>Peronosporales</taxon>
        <taxon>Peronosporaceae</taxon>
        <taxon>Phytophthora</taxon>
    </lineage>
</organism>
<dbReference type="EMBL" id="KI681012">
    <property type="protein sequence ID" value="ETL87810.1"/>
    <property type="molecule type" value="Genomic_DNA"/>
</dbReference>
<reference evidence="4" key="3">
    <citation type="submission" date="2013-11" db="EMBL/GenBank/DDBJ databases">
        <title>The Genome Sequence of Phytophthora parasitica IAC_01/95.</title>
        <authorList>
            <consortium name="The Broad Institute Genomics Platform"/>
            <person name="Russ C."/>
            <person name="Tyler B."/>
            <person name="Panabieres F."/>
            <person name="Shan W."/>
            <person name="Tripathy S."/>
            <person name="Grunwald N."/>
            <person name="Machado M."/>
            <person name="Johnson C.S."/>
            <person name="Arredondo F."/>
            <person name="Hong C."/>
            <person name="Coffey M."/>
            <person name="Young S.K."/>
            <person name="Zeng Q."/>
            <person name="Gargeya S."/>
            <person name="Fitzgerald M."/>
            <person name="Abouelleil A."/>
            <person name="Alvarado L."/>
            <person name="Chapman S.B."/>
            <person name="Gainer-Dewar J."/>
            <person name="Goldberg J."/>
            <person name="Griggs A."/>
            <person name="Gujja S."/>
            <person name="Hansen M."/>
            <person name="Howarth C."/>
            <person name="Imamovic A."/>
            <person name="Ireland A."/>
            <person name="Larimer J."/>
            <person name="McCowan C."/>
            <person name="Murphy C."/>
            <person name="Pearson M."/>
            <person name="Poon T.W."/>
            <person name="Priest M."/>
            <person name="Roberts A."/>
            <person name="Saif S."/>
            <person name="Shea T."/>
            <person name="Sykes S."/>
            <person name="Wortman J."/>
            <person name="Nusbaum C."/>
            <person name="Birren B."/>
        </authorList>
    </citation>
    <scope>NUCLEOTIDE SEQUENCE [LARGE SCALE GENOMIC DNA]</scope>
    <source>
        <strain evidence="4">IAC_01/95</strain>
    </source>
</reference>
<dbReference type="Proteomes" id="UP000054423">
    <property type="component" value="Unassembled WGS sequence"/>
</dbReference>
<evidence type="ECO:0000313" key="2">
    <source>
        <dbReference type="EMBL" id="ETK81135.1"/>
    </source>
</evidence>
<gene>
    <name evidence="4" type="ORF">L914_13135</name>
    <name evidence="2" type="ORF">L915_13341</name>
    <name evidence="3" type="ORF">L917_13047</name>
</gene>
<accession>W2KTW7</accession>
<reference evidence="2" key="2">
    <citation type="submission" date="2013-11" db="EMBL/GenBank/DDBJ databases">
        <title>The Genome Sequence of Phytophthora parasitica CJ02B3.</title>
        <authorList>
            <consortium name="The Broad Institute Genomics Platform"/>
            <person name="Russ C."/>
            <person name="Tyler B."/>
            <person name="Panabieres F."/>
            <person name="Shan W."/>
            <person name="Tripathy S."/>
            <person name="Grunwald N."/>
            <person name="Machado M."/>
            <person name="Johnson C.S."/>
            <person name="Arredondo F."/>
            <person name="Hong C."/>
            <person name="Coffey M."/>
            <person name="Young S.K."/>
            <person name="Zeng Q."/>
            <person name="Gargeya S."/>
            <person name="Fitzgerald M."/>
            <person name="Abouelleil A."/>
            <person name="Alvarado L."/>
            <person name="Chapman S.B."/>
            <person name="Gainer-Dewar J."/>
            <person name="Goldberg J."/>
            <person name="Griggs A."/>
            <person name="Gujja S."/>
            <person name="Hansen M."/>
            <person name="Howarth C."/>
            <person name="Imamovic A."/>
            <person name="Ireland A."/>
            <person name="Larimer J."/>
            <person name="McCowan C."/>
            <person name="Murphy C."/>
            <person name="Pearson M."/>
            <person name="Poon T.W."/>
            <person name="Priest M."/>
            <person name="Roberts A."/>
            <person name="Saif S."/>
            <person name="Shea T."/>
            <person name="Sykes S."/>
            <person name="Wortman J."/>
            <person name="Nusbaum C."/>
            <person name="Birren B."/>
        </authorList>
    </citation>
    <scope>NUCLEOTIDE SEQUENCE [LARGE SCALE GENOMIC DNA]</scope>
    <source>
        <strain evidence="2">CJ02B3</strain>
    </source>
</reference>
<dbReference type="VEuPathDB" id="FungiDB:PPTG_21351"/>
<dbReference type="EMBL" id="KI687582">
    <property type="protein sequence ID" value="ETK81135.1"/>
    <property type="molecule type" value="Genomic_DNA"/>
</dbReference>
<evidence type="ECO:0000313" key="3">
    <source>
        <dbReference type="EMBL" id="ETL87810.1"/>
    </source>
</evidence>
<evidence type="ECO:0000256" key="1">
    <source>
        <dbReference type="SAM" id="MobiDB-lite"/>
    </source>
</evidence>
<dbReference type="Proteomes" id="UP000053236">
    <property type="component" value="Unassembled WGS sequence"/>
</dbReference>
<reference evidence="3" key="1">
    <citation type="submission" date="2013-11" db="EMBL/GenBank/DDBJ databases">
        <title>The Genome Sequence of Phytophthora parasitica CHvinca01.</title>
        <authorList>
            <consortium name="The Broad Institute Genomics Platform"/>
            <person name="Russ C."/>
            <person name="Tyler B."/>
            <person name="Panabieres F."/>
            <person name="Shan W."/>
            <person name="Tripathy S."/>
            <person name="Grunwald N."/>
            <person name="Machado M."/>
            <person name="Johnson C.S."/>
            <person name="Arredondo F."/>
            <person name="Hong C."/>
            <person name="Coffey M."/>
            <person name="Young S.K."/>
            <person name="Zeng Q."/>
            <person name="Gargeya S."/>
            <person name="Fitzgerald M."/>
            <person name="Abouelleil A."/>
            <person name="Alvarado L."/>
            <person name="Chapman S.B."/>
            <person name="Gainer-Dewar J."/>
            <person name="Goldberg J."/>
            <person name="Griggs A."/>
            <person name="Gujja S."/>
            <person name="Hansen M."/>
            <person name="Howarth C."/>
            <person name="Imamovic A."/>
            <person name="Ireland A."/>
            <person name="Larimer J."/>
            <person name="McCowan C."/>
            <person name="Murphy C."/>
            <person name="Pearson M."/>
            <person name="Poon T.W."/>
            <person name="Priest M."/>
            <person name="Roberts A."/>
            <person name="Saif S."/>
            <person name="Shea T."/>
            <person name="Sykes S."/>
            <person name="Wortman J."/>
            <person name="Nusbaum C."/>
            <person name="Birren B."/>
        </authorList>
    </citation>
    <scope>NUCLEOTIDE SEQUENCE [LARGE SCALE GENOMIC DNA]</scope>
    <source>
        <strain evidence="3">CHvinca01</strain>
    </source>
</reference>